<dbReference type="SUPFAM" id="SSF53448">
    <property type="entry name" value="Nucleotide-diphospho-sugar transferases"/>
    <property type="match status" value="1"/>
</dbReference>
<evidence type="ECO:0000313" key="2">
    <source>
        <dbReference type="Proteomes" id="UP000626109"/>
    </source>
</evidence>
<protein>
    <submittedName>
        <fullName evidence="1">Uncharacterized protein</fullName>
    </submittedName>
</protein>
<proteinExistence type="predicted"/>
<dbReference type="GO" id="GO:0016757">
    <property type="term" value="F:glycosyltransferase activity"/>
    <property type="evidence" value="ECO:0007669"/>
    <property type="project" value="InterPro"/>
</dbReference>
<dbReference type="Pfam" id="PF01501">
    <property type="entry name" value="Glyco_transf_8"/>
    <property type="match status" value="1"/>
</dbReference>
<dbReference type="EMBL" id="CAJNNW010009971">
    <property type="protein sequence ID" value="CAE8651595.1"/>
    <property type="molecule type" value="Genomic_DNA"/>
</dbReference>
<sequence length="419" mass="46201">MCAFIRQPDRLYRGAGGGEREKQRLPSKSLDLLCREKGWPNFDVSASSLPYHGALTGVERVLAHTAKLGFVLYNLLYCHGGESRGGGLLRSCDLLLIRRELLPNFTPFSWGQQQQVLRLAALSAQDSDSSYIDAAVMLGFLDWGQVLGYHMNFGVRVLVPQELTGTSTADLEATAKTLIKAGWQFIMRSPAIHPPNAPKGLHFDGSYGKAMLFHADTIHWMAQQLGDARVEHVIYLDADSWVRSPLISELARPDLLVGGKLMAAVVDAAGRKCPQGAYCEGGRYNTGVMVYKPDGEKAAKIWRTMSESYKNDQPSINLAYEDEVAELHPAFNVHGNFLRDKVVPTAEDAVVVHFTGAPKPTFADAEHLRAVCEGREFDPRYGLLDGGQLYAEYFAAMLDPDAFPLLSPLLQTELSKARC</sequence>
<dbReference type="InterPro" id="IPR002495">
    <property type="entry name" value="Glyco_trans_8"/>
</dbReference>
<evidence type="ECO:0000313" key="1">
    <source>
        <dbReference type="EMBL" id="CAE8651595.1"/>
    </source>
</evidence>
<dbReference type="Gene3D" id="3.90.550.10">
    <property type="entry name" value="Spore Coat Polysaccharide Biosynthesis Protein SpsA, Chain A"/>
    <property type="match status" value="1"/>
</dbReference>
<reference evidence="1" key="1">
    <citation type="submission" date="2021-02" db="EMBL/GenBank/DDBJ databases">
        <authorList>
            <person name="Dougan E. K."/>
            <person name="Rhodes N."/>
            <person name="Thang M."/>
            <person name="Chan C."/>
        </authorList>
    </citation>
    <scope>NUCLEOTIDE SEQUENCE</scope>
</reference>
<accession>A0A813IKR6</accession>
<dbReference type="AlphaFoldDB" id="A0A813IKR6"/>
<dbReference type="Proteomes" id="UP000626109">
    <property type="component" value="Unassembled WGS sequence"/>
</dbReference>
<organism evidence="1 2">
    <name type="scientific">Polarella glacialis</name>
    <name type="common">Dinoflagellate</name>
    <dbReference type="NCBI Taxonomy" id="89957"/>
    <lineage>
        <taxon>Eukaryota</taxon>
        <taxon>Sar</taxon>
        <taxon>Alveolata</taxon>
        <taxon>Dinophyceae</taxon>
        <taxon>Suessiales</taxon>
        <taxon>Suessiaceae</taxon>
        <taxon>Polarella</taxon>
    </lineage>
</organism>
<name>A0A813IKR6_POLGL</name>
<dbReference type="InterPro" id="IPR029044">
    <property type="entry name" value="Nucleotide-diphossugar_trans"/>
</dbReference>
<comment type="caution">
    <text evidence="1">The sequence shown here is derived from an EMBL/GenBank/DDBJ whole genome shotgun (WGS) entry which is preliminary data.</text>
</comment>
<gene>
    <name evidence="1" type="ORF">PGLA2088_LOCUS9127</name>
</gene>